<dbReference type="Gene3D" id="3.40.390.10">
    <property type="entry name" value="Collagenase (Catalytic Domain)"/>
    <property type="match status" value="1"/>
</dbReference>
<keyword evidence="4" id="KW-0732">Signal</keyword>
<dbReference type="GO" id="GO:0046872">
    <property type="term" value="F:metal ion binding"/>
    <property type="evidence" value="ECO:0007669"/>
    <property type="project" value="UniProtKB-KW"/>
</dbReference>
<evidence type="ECO:0008006" key="13">
    <source>
        <dbReference type="Google" id="ProtNLM"/>
    </source>
</evidence>
<feature type="domain" description="Secretion system C-terminal sorting" evidence="10">
    <location>
        <begin position="474"/>
        <end position="546"/>
    </location>
</feature>
<protein>
    <recommendedName>
        <fullName evidence="13">Fibronectin type-III domain-containing protein</fullName>
    </recommendedName>
</protein>
<evidence type="ECO:0000256" key="6">
    <source>
        <dbReference type="ARBA" id="ARBA00022833"/>
    </source>
</evidence>
<evidence type="ECO:0000256" key="8">
    <source>
        <dbReference type="ARBA" id="ARBA00023157"/>
    </source>
</evidence>
<dbReference type="CDD" id="cd00063">
    <property type="entry name" value="FN3"/>
    <property type="match status" value="1"/>
</dbReference>
<evidence type="ECO:0000256" key="1">
    <source>
        <dbReference type="ARBA" id="ARBA00008721"/>
    </source>
</evidence>
<evidence type="ECO:0000259" key="10">
    <source>
        <dbReference type="Pfam" id="PF18962"/>
    </source>
</evidence>
<evidence type="ECO:0000256" key="7">
    <source>
        <dbReference type="ARBA" id="ARBA00023049"/>
    </source>
</evidence>
<dbReference type="Gene3D" id="2.60.40.10">
    <property type="entry name" value="Immunoglobulins"/>
    <property type="match status" value="1"/>
</dbReference>
<comment type="caution">
    <text evidence="11">The sequence shown here is derived from an EMBL/GenBank/DDBJ whole genome shotgun (WGS) entry which is preliminary data.</text>
</comment>
<dbReference type="SUPFAM" id="SSF55486">
    <property type="entry name" value="Metalloproteases ('zincins'), catalytic domain"/>
    <property type="match status" value="1"/>
</dbReference>
<evidence type="ECO:0000256" key="5">
    <source>
        <dbReference type="ARBA" id="ARBA00022801"/>
    </source>
</evidence>
<comment type="similarity">
    <text evidence="1">Belongs to the peptidase M43B family.</text>
</comment>
<evidence type="ECO:0000256" key="2">
    <source>
        <dbReference type="ARBA" id="ARBA00022670"/>
    </source>
</evidence>
<reference evidence="11 12" key="1">
    <citation type="journal article" date="2012" name="Int. J. Syst. Evol. Microbiol.">
        <title>Flammeovirga pacifica sp. nov., isolated from deep-sea sediment.</title>
        <authorList>
            <person name="Xu H."/>
            <person name="Fu Y."/>
            <person name="Yang N."/>
            <person name="Ding Z."/>
            <person name="Lai Q."/>
            <person name="Zeng R."/>
        </authorList>
    </citation>
    <scope>NUCLEOTIDE SEQUENCE [LARGE SCALE GENOMIC DNA]</scope>
    <source>
        <strain evidence="12">DSM 24597 / LMG 26175 / WPAGA1</strain>
    </source>
</reference>
<evidence type="ECO:0000313" key="11">
    <source>
        <dbReference type="EMBL" id="OHX66470.1"/>
    </source>
</evidence>
<dbReference type="GO" id="GO:0006508">
    <property type="term" value="P:proteolysis"/>
    <property type="evidence" value="ECO:0007669"/>
    <property type="project" value="UniProtKB-KW"/>
</dbReference>
<keyword evidence="12" id="KW-1185">Reference proteome</keyword>
<dbReference type="AlphaFoldDB" id="A0A1S1YZP5"/>
<gene>
    <name evidence="11" type="ORF">NH26_08930</name>
</gene>
<dbReference type="SUPFAM" id="SSF49265">
    <property type="entry name" value="Fibronectin type III"/>
    <property type="match status" value="1"/>
</dbReference>
<feature type="domain" description="Peptidase M43 pregnancy-associated plasma-A" evidence="9">
    <location>
        <begin position="233"/>
        <end position="347"/>
    </location>
</feature>
<keyword evidence="6" id="KW-0862">Zinc</keyword>
<name>A0A1S1YZP5_FLAPC</name>
<sequence>MLSKNKFILTIIVILLQINFSTAQEKTTFRRCGNYLANPNHDPALPKIASALRYQNVSRTEKSNLPAIVHVIYTNPNYSIGVGNNISYEQIASQFMASNIDLIKKNKNRSQTLEEFIWDASSLDVEIKRALYDPNGNVLNEEGVHRFYRDPGAKGYFSTSEVETIIANNIWDPTKYLNIWVTALPDGYLGYAFFPNILSLSGLDEVNTSEIATSEKDGVVIDYRYFGADGIDEFNGRYSMNKPYHLGRTLTHELGHYLGILHPWGVGSASANCSKTDYCDDTPKVSGTHQDPENFSYCDENSEFHTKYLCDTANYSSAQYQNFMDYTNDSCMTMFTFDQKARVDTVLVAAVSRSTLNANAPNAEVHIDDNDVIAGSDGVNKIVWTVPSEGTQEITGYILERSVDDQGFNYVSPILASTTRSYSDFLPSLEYLNKKVSYRVYAVNKNGFSRESNIIVIEGGIVGIKPIKKASFVVYPNPTKGVFTMDITDFVSASAVIEIYNTSGSLVKSINLDKGLQSIEIHLDNMPNGTYFIRLSSDLGVFNQRIIKQ</sequence>
<dbReference type="InterPro" id="IPR026444">
    <property type="entry name" value="Secre_tail"/>
</dbReference>
<dbReference type="InterPro" id="IPR013783">
    <property type="entry name" value="Ig-like_fold"/>
</dbReference>
<dbReference type="Pfam" id="PF05572">
    <property type="entry name" value="Peptidase_M43"/>
    <property type="match status" value="1"/>
</dbReference>
<keyword evidence="7" id="KW-0482">Metalloprotease</keyword>
<accession>A0A1S1YZP5</accession>
<dbReference type="PANTHER" id="PTHR47466:SF1">
    <property type="entry name" value="METALLOPROTEASE MEP1 (AFU_ORTHOLOGUE AFUA_1G07730)-RELATED"/>
    <property type="match status" value="1"/>
</dbReference>
<dbReference type="InterPro" id="IPR036116">
    <property type="entry name" value="FN3_sf"/>
</dbReference>
<evidence type="ECO:0000313" key="12">
    <source>
        <dbReference type="Proteomes" id="UP000179797"/>
    </source>
</evidence>
<keyword evidence="5" id="KW-0378">Hydrolase</keyword>
<keyword evidence="8" id="KW-1015">Disulfide bond</keyword>
<dbReference type="InterPro" id="IPR008754">
    <property type="entry name" value="Peptidase_M43"/>
</dbReference>
<dbReference type="Proteomes" id="UP000179797">
    <property type="component" value="Unassembled WGS sequence"/>
</dbReference>
<evidence type="ECO:0000259" key="9">
    <source>
        <dbReference type="Pfam" id="PF05572"/>
    </source>
</evidence>
<dbReference type="STRING" id="915059.NH26_08930"/>
<evidence type="ECO:0000256" key="3">
    <source>
        <dbReference type="ARBA" id="ARBA00022723"/>
    </source>
</evidence>
<dbReference type="PANTHER" id="PTHR47466">
    <property type="match status" value="1"/>
</dbReference>
<dbReference type="InterPro" id="IPR024079">
    <property type="entry name" value="MetalloPept_cat_dom_sf"/>
</dbReference>
<dbReference type="OrthoDB" id="6278496at2"/>
<evidence type="ECO:0000256" key="4">
    <source>
        <dbReference type="ARBA" id="ARBA00022729"/>
    </source>
</evidence>
<dbReference type="NCBIfam" id="TIGR04183">
    <property type="entry name" value="Por_Secre_tail"/>
    <property type="match status" value="1"/>
</dbReference>
<keyword evidence="2" id="KW-0645">Protease</keyword>
<keyword evidence="3" id="KW-0479">Metal-binding</keyword>
<dbReference type="EMBL" id="JRYR02000001">
    <property type="protein sequence ID" value="OHX66470.1"/>
    <property type="molecule type" value="Genomic_DNA"/>
</dbReference>
<dbReference type="GO" id="GO:0008237">
    <property type="term" value="F:metallopeptidase activity"/>
    <property type="evidence" value="ECO:0007669"/>
    <property type="project" value="UniProtKB-KW"/>
</dbReference>
<proteinExistence type="inferred from homology"/>
<organism evidence="11 12">
    <name type="scientific">Flammeovirga pacifica</name>
    <dbReference type="NCBI Taxonomy" id="915059"/>
    <lineage>
        <taxon>Bacteria</taxon>
        <taxon>Pseudomonadati</taxon>
        <taxon>Bacteroidota</taxon>
        <taxon>Cytophagia</taxon>
        <taxon>Cytophagales</taxon>
        <taxon>Flammeovirgaceae</taxon>
        <taxon>Flammeovirga</taxon>
    </lineage>
</organism>
<dbReference type="Pfam" id="PF18962">
    <property type="entry name" value="Por_Secre_tail"/>
    <property type="match status" value="1"/>
</dbReference>
<dbReference type="InterPro" id="IPR003961">
    <property type="entry name" value="FN3_dom"/>
</dbReference>
<dbReference type="RefSeq" id="WP_044221627.1">
    <property type="nucleotide sequence ID" value="NZ_JRYR02000001.1"/>
</dbReference>